<comment type="caution">
    <text evidence="3">The sequence shown here is derived from an EMBL/GenBank/DDBJ whole genome shotgun (WGS) entry which is preliminary data.</text>
</comment>
<evidence type="ECO:0000259" key="2">
    <source>
        <dbReference type="Pfam" id="PF04187"/>
    </source>
</evidence>
<dbReference type="EMBL" id="JBHTBQ010000039">
    <property type="protein sequence ID" value="MFC7421647.1"/>
    <property type="molecule type" value="Genomic_DNA"/>
</dbReference>
<gene>
    <name evidence="3" type="ORF">ACFQNF_17435</name>
</gene>
<evidence type="ECO:0000313" key="3">
    <source>
        <dbReference type="EMBL" id="MFC7421647.1"/>
    </source>
</evidence>
<keyword evidence="1" id="KW-0732">Signal</keyword>
<sequence>MYKKILPALCAAFVLSACANSPASAPFAGKSYVLMGEVHDNALGHQARFQALEKAVKAGWRPAIAMEQFDVERQADLEQARLEQPNNPDYLIQKIGGKRWDWPLYRPVIELAMRYDLPIVAANLSRQDASKVVKSGLAALVNAEELGFTQPLPAGLLAAQREEVRVGHCNKLPENLLDGMALAQIARDAVMAKVMKPYQARGVVLLAGNGHVRRDMGVPVWLPNTLSMGFVEGSKQGAFDQEQLIAVAKRSDPCAGL</sequence>
<name>A0ABW2R161_9NEIS</name>
<feature type="chain" id="PRO_5047108203" evidence="1">
    <location>
        <begin position="20"/>
        <end position="257"/>
    </location>
</feature>
<dbReference type="SUPFAM" id="SSF159501">
    <property type="entry name" value="EreA/ChaN-like"/>
    <property type="match status" value="1"/>
</dbReference>
<protein>
    <submittedName>
        <fullName evidence="3">ChaN family lipoprotein</fullName>
    </submittedName>
</protein>
<feature type="signal peptide" evidence="1">
    <location>
        <begin position="1"/>
        <end position="19"/>
    </location>
</feature>
<dbReference type="Proteomes" id="UP001596473">
    <property type="component" value="Unassembled WGS sequence"/>
</dbReference>
<organism evidence="3 4">
    <name type="scientific">Iodobacter arcticus</name>
    <dbReference type="NCBI Taxonomy" id="590593"/>
    <lineage>
        <taxon>Bacteria</taxon>
        <taxon>Pseudomonadati</taxon>
        <taxon>Pseudomonadota</taxon>
        <taxon>Betaproteobacteria</taxon>
        <taxon>Neisseriales</taxon>
        <taxon>Chitinibacteraceae</taxon>
        <taxon>Iodobacter</taxon>
    </lineage>
</organism>
<evidence type="ECO:0000256" key="1">
    <source>
        <dbReference type="SAM" id="SignalP"/>
    </source>
</evidence>
<feature type="domain" description="Haem-binding uptake Tiki superfamily ChaN" evidence="2">
    <location>
        <begin position="28"/>
        <end position="222"/>
    </location>
</feature>
<keyword evidence="4" id="KW-1185">Reference proteome</keyword>
<dbReference type="Pfam" id="PF04187">
    <property type="entry name" value="Cofac_haem_bdg"/>
    <property type="match status" value="1"/>
</dbReference>
<accession>A0ABW2R161</accession>
<dbReference type="InterPro" id="IPR007314">
    <property type="entry name" value="Cofac_haem-bd_dom"/>
</dbReference>
<dbReference type="PROSITE" id="PS51257">
    <property type="entry name" value="PROKAR_LIPOPROTEIN"/>
    <property type="match status" value="1"/>
</dbReference>
<dbReference type="CDD" id="cd14727">
    <property type="entry name" value="ChanN-like"/>
    <property type="match status" value="1"/>
</dbReference>
<evidence type="ECO:0000313" key="4">
    <source>
        <dbReference type="Proteomes" id="UP001596473"/>
    </source>
</evidence>
<dbReference type="RefSeq" id="WP_380189188.1">
    <property type="nucleotide sequence ID" value="NZ_JBHTBQ010000039.1"/>
</dbReference>
<proteinExistence type="predicted"/>
<dbReference type="Gene3D" id="3.40.50.11550">
    <property type="match status" value="2"/>
</dbReference>
<reference evidence="4" key="1">
    <citation type="journal article" date="2019" name="Int. J. Syst. Evol. Microbiol.">
        <title>The Global Catalogue of Microorganisms (GCM) 10K type strain sequencing project: providing services to taxonomists for standard genome sequencing and annotation.</title>
        <authorList>
            <consortium name="The Broad Institute Genomics Platform"/>
            <consortium name="The Broad Institute Genome Sequencing Center for Infectious Disease"/>
            <person name="Wu L."/>
            <person name="Ma J."/>
        </authorList>
    </citation>
    <scope>NUCLEOTIDE SEQUENCE [LARGE SCALE GENOMIC DNA]</scope>
    <source>
        <strain evidence="4">CCUG 62945</strain>
    </source>
</reference>
<keyword evidence="3" id="KW-0449">Lipoprotein</keyword>